<comment type="caution">
    <text evidence="1">The sequence shown here is derived from an EMBL/GenBank/DDBJ whole genome shotgun (WGS) entry which is preliminary data.</text>
</comment>
<name>A0A940X5B3_9GAMM</name>
<sequence>MKKWIALVLVVLLALLGYVAAGPYLAINGIRQALAEQDMGKLERHVDFPALRVNLRAQVEDWLARKAGPDVQGNVIGSFALSIANNVAGRGVDTVVTPLGIAGVLQGRSLWKQMLRETVDGDSYGKPIPADPLKQAQTRYESLSRFTATTTDEDGKPIVFVFTRQGLRWKLTDIRLPR</sequence>
<reference evidence="1" key="1">
    <citation type="journal article" date="2016" name="Int. J. Syst. Evol. Microbiol.">
        <title>Pseudoxanthomonas helianthi sp. nov., isolated from roots of Jerusalem artichoke (Helianthus tuberosus).</title>
        <authorList>
            <person name="Kittiwongwattana C."/>
            <person name="Thawai C."/>
        </authorList>
    </citation>
    <scope>NUCLEOTIDE SEQUENCE</scope>
    <source>
        <strain evidence="1">110414</strain>
    </source>
</reference>
<accession>A0A940X5B3</accession>
<organism evidence="1 2">
    <name type="scientific">Pseudoxanthomonas helianthi</name>
    <dbReference type="NCBI Taxonomy" id="1453541"/>
    <lineage>
        <taxon>Bacteria</taxon>
        <taxon>Pseudomonadati</taxon>
        <taxon>Pseudomonadota</taxon>
        <taxon>Gammaproteobacteria</taxon>
        <taxon>Lysobacterales</taxon>
        <taxon>Lysobacteraceae</taxon>
        <taxon>Pseudoxanthomonas</taxon>
    </lineage>
</organism>
<dbReference type="Pfam" id="PF11159">
    <property type="entry name" value="DUF2939"/>
    <property type="match status" value="1"/>
</dbReference>
<dbReference type="RefSeq" id="WP_210537107.1">
    <property type="nucleotide sequence ID" value="NZ_JAGKTC010000003.1"/>
</dbReference>
<protein>
    <submittedName>
        <fullName evidence="1">DUF2939 domain-containing protein</fullName>
    </submittedName>
</protein>
<proteinExistence type="predicted"/>
<dbReference type="EMBL" id="JAGKTC010000003">
    <property type="protein sequence ID" value="MBP3985226.1"/>
    <property type="molecule type" value="Genomic_DNA"/>
</dbReference>
<dbReference type="InterPro" id="IPR021330">
    <property type="entry name" value="DUF2939"/>
</dbReference>
<evidence type="ECO:0000313" key="1">
    <source>
        <dbReference type="EMBL" id="MBP3985226.1"/>
    </source>
</evidence>
<keyword evidence="2" id="KW-1185">Reference proteome</keyword>
<reference evidence="1" key="2">
    <citation type="submission" date="2021-03" db="EMBL/GenBank/DDBJ databases">
        <authorList>
            <person name="Cao W."/>
        </authorList>
    </citation>
    <scope>NUCLEOTIDE SEQUENCE</scope>
    <source>
        <strain evidence="1">110414</strain>
    </source>
</reference>
<dbReference type="Proteomes" id="UP000673447">
    <property type="component" value="Unassembled WGS sequence"/>
</dbReference>
<evidence type="ECO:0000313" key="2">
    <source>
        <dbReference type="Proteomes" id="UP000673447"/>
    </source>
</evidence>
<dbReference type="AlphaFoldDB" id="A0A940X5B3"/>
<gene>
    <name evidence="1" type="ORF">J5837_12490</name>
</gene>